<dbReference type="SUPFAM" id="SSF55008">
    <property type="entry name" value="HMA, heavy metal-associated domain"/>
    <property type="match status" value="2"/>
</dbReference>
<evidence type="ECO:0000259" key="1">
    <source>
        <dbReference type="PROSITE" id="PS50846"/>
    </source>
</evidence>
<dbReference type="InterPro" id="IPR036163">
    <property type="entry name" value="HMA_dom_sf"/>
</dbReference>
<dbReference type="Gene3D" id="3.30.70.100">
    <property type="match status" value="1"/>
</dbReference>
<reference evidence="2" key="1">
    <citation type="journal article" date="2010" name="FEMS Microbiol. Ecol.">
        <title>Phylogenetic and metagenomic analysis of Verrucomicrobia in former agricultural grassland soil.</title>
        <authorList>
            <person name="Kielak A."/>
            <person name="Rodrigues J.L.M."/>
            <person name="Kuramae E.E."/>
            <person name="Chain P.S.G."/>
            <person name="van Veen J.A."/>
            <person name="Kowalchuk G.A."/>
        </authorList>
    </citation>
    <scope>NUCLEOTIDE SEQUENCE</scope>
</reference>
<organism evidence="2">
    <name type="scientific">uncultured Verrucomicrobiota bacterium</name>
    <dbReference type="NCBI Taxonomy" id="156588"/>
    <lineage>
        <taxon>Bacteria</taxon>
        <taxon>Pseudomonadati</taxon>
        <taxon>Verrucomicrobiota</taxon>
        <taxon>environmental samples</taxon>
    </lineage>
</organism>
<dbReference type="EMBL" id="FJ872373">
    <property type="protein sequence ID" value="ACO70889.1"/>
    <property type="molecule type" value="Genomic_DNA"/>
</dbReference>
<feature type="domain" description="HMA" evidence="1">
    <location>
        <begin position="115"/>
        <end position="178"/>
    </location>
</feature>
<dbReference type="PROSITE" id="PS50846">
    <property type="entry name" value="HMA_2"/>
    <property type="match status" value="1"/>
</dbReference>
<sequence length="181" mass="18327">MPSPVFHDSMKKHLLTFLATLALAVAARAESSVKLTGVHLCCKGCVTGAEKAVAKVGGATVACDADAKTVTVTAPDTAVAQKAVDSLVAAGYFGKSEDPAIKVKETSGAKDAKVSTLAVNEVHLCCKKCVTAVGKALESVKGVSGNTAEKGAKTFAVTGDFNAKEVFTALQKEGLTGKAGN</sequence>
<dbReference type="InterPro" id="IPR006121">
    <property type="entry name" value="HMA_dom"/>
</dbReference>
<evidence type="ECO:0000313" key="2">
    <source>
        <dbReference type="EMBL" id="ACO70889.1"/>
    </source>
</evidence>
<protein>
    <recommendedName>
        <fullName evidence="1">HMA domain-containing protein</fullName>
    </recommendedName>
</protein>
<accession>D2DXR6</accession>
<name>D2DXR6_9BACT</name>
<dbReference type="GO" id="GO:0046872">
    <property type="term" value="F:metal ion binding"/>
    <property type="evidence" value="ECO:0007669"/>
    <property type="project" value="InterPro"/>
</dbReference>
<proteinExistence type="predicted"/>
<dbReference type="AlphaFoldDB" id="D2DXR6"/>